<proteinExistence type="predicted"/>
<sequence length="548" mass="59793">MSELTDFNDLASECGLEAVAEVIKAAVQTEPRPPERTFPDLPEVDDNQDGLGGTMTAAAPAHEWTEPILPGSAKTPDIPVYEVLAGWLGDYAHHVAKSTQTPGVMSVLCALGVLATVLQRRFEVAPKGGKSFRETLSLWCVSVSPPGTRKTAVLGAFLGPLVRWEKLLADRMRRDIAKNLTLRNTIQKRIEALTLRCGKADPAELEELRREIEQLQDELPDELRAPRLFTADVTPERLQVMLMEHGESMAVHSDEPGIFGIMGGRYSGGSANLDVFLQGHAGSPMRVDRAGRKAYADRPALSFNLMIQPAIMADVAKGNGFRGSGLLARFLYAMPESNVGRRDVREMHDIPDEVREDYQAGIEGLLHGLPGEPGAPGPATVLELTDTARELWFDFAQEVEHLQGAGGDLEGISDWTSKLPGTVARIAALLELAEWGLTAEWVSESAMARAIHLARLLIPHAQAAFGLLGADPVDDDAALVLRWLTGRGLEEASQRDIQRGLSWRFKNLDKLTAAIDKLRQTGCVMTYSKRNNRAKPTAMVQINPLLSS</sequence>
<dbReference type="AlphaFoldDB" id="A0A2S9K6M0"/>
<evidence type="ECO:0000313" key="2">
    <source>
        <dbReference type="EMBL" id="PRD66113.1"/>
    </source>
</evidence>
<evidence type="ECO:0000313" key="3">
    <source>
        <dbReference type="Proteomes" id="UP000238589"/>
    </source>
</evidence>
<dbReference type="Proteomes" id="UP000238589">
    <property type="component" value="Unassembled WGS sequence"/>
</dbReference>
<organism evidence="2 3">
    <name type="scientific">Malikia granosa</name>
    <dbReference type="NCBI Taxonomy" id="263067"/>
    <lineage>
        <taxon>Bacteria</taxon>
        <taxon>Pseudomonadati</taxon>
        <taxon>Pseudomonadota</taxon>
        <taxon>Betaproteobacteria</taxon>
        <taxon>Burkholderiales</taxon>
        <taxon>Comamonadaceae</taxon>
        <taxon>Malikia</taxon>
    </lineage>
</organism>
<protein>
    <recommendedName>
        <fullName evidence="4">DUF3987 domain-containing protein</fullName>
    </recommendedName>
</protein>
<comment type="caution">
    <text evidence="2">The sequence shown here is derived from an EMBL/GenBank/DDBJ whole genome shotgun (WGS) entry which is preliminary data.</text>
</comment>
<dbReference type="Pfam" id="PF13148">
    <property type="entry name" value="DUF3987"/>
    <property type="match status" value="1"/>
</dbReference>
<evidence type="ECO:0008006" key="4">
    <source>
        <dbReference type="Google" id="ProtNLM"/>
    </source>
</evidence>
<keyword evidence="1" id="KW-0175">Coiled coil</keyword>
<dbReference type="OrthoDB" id="9067983at2"/>
<dbReference type="InterPro" id="IPR025048">
    <property type="entry name" value="DUF3987"/>
</dbReference>
<feature type="coiled-coil region" evidence="1">
    <location>
        <begin position="198"/>
        <end position="225"/>
    </location>
</feature>
<reference evidence="2 3" key="1">
    <citation type="submission" date="2018-03" db="EMBL/GenBank/DDBJ databases">
        <title>Comparative genomics illustrates the genes involved in a hyperalkaliphilic mechanisms of Serpentinomonas isolated from highly-alkaline calcium-rich serpentinized springs.</title>
        <authorList>
            <person name="Suzuki S."/>
            <person name="Ishii S."/>
            <person name="Walworth N."/>
            <person name="Bird L."/>
            <person name="Kuenen J.G."/>
            <person name="Nealson K.H."/>
        </authorList>
    </citation>
    <scope>NUCLEOTIDE SEQUENCE [LARGE SCALE GENOMIC DNA]</scope>
    <source>
        <strain evidence="2 3">P1</strain>
    </source>
</reference>
<dbReference type="RefSeq" id="WP_105747688.1">
    <property type="nucleotide sequence ID" value="NZ_PVLQ01000019.1"/>
</dbReference>
<evidence type="ECO:0000256" key="1">
    <source>
        <dbReference type="SAM" id="Coils"/>
    </source>
</evidence>
<name>A0A2S9K6M0_9BURK</name>
<accession>A0A2S9K6M0</accession>
<gene>
    <name evidence="2" type="ORF">C6P64_05965</name>
</gene>
<dbReference type="EMBL" id="PVLQ01000019">
    <property type="protein sequence ID" value="PRD66113.1"/>
    <property type="molecule type" value="Genomic_DNA"/>
</dbReference>
<keyword evidence="3" id="KW-1185">Reference proteome</keyword>